<keyword evidence="2" id="KW-0812">Transmembrane</keyword>
<dbReference type="OrthoDB" id="1104320at2759"/>
<dbReference type="AlphaFoldDB" id="A0A565B7A2"/>
<evidence type="ECO:0000256" key="4">
    <source>
        <dbReference type="ARBA" id="ARBA00022989"/>
    </source>
</evidence>
<evidence type="ECO:0000313" key="9">
    <source>
        <dbReference type="Proteomes" id="UP000489600"/>
    </source>
</evidence>
<reference evidence="8" key="1">
    <citation type="submission" date="2019-07" db="EMBL/GenBank/DDBJ databases">
        <authorList>
            <person name="Dittberner H."/>
        </authorList>
    </citation>
    <scope>NUCLEOTIDE SEQUENCE [LARGE SCALE GENOMIC DNA]</scope>
</reference>
<keyword evidence="5" id="KW-0472">Membrane</keyword>
<dbReference type="Proteomes" id="UP000489600">
    <property type="component" value="Unassembled WGS sequence"/>
</dbReference>
<comment type="caution">
    <text evidence="8">The sequence shown here is derived from an EMBL/GenBank/DDBJ whole genome shotgun (WGS) entry which is preliminary data.</text>
</comment>
<feature type="signal peptide" evidence="6">
    <location>
        <begin position="1"/>
        <end position="25"/>
    </location>
</feature>
<evidence type="ECO:0000256" key="6">
    <source>
        <dbReference type="SAM" id="SignalP"/>
    </source>
</evidence>
<evidence type="ECO:0000256" key="1">
    <source>
        <dbReference type="ARBA" id="ARBA00004167"/>
    </source>
</evidence>
<sequence>MKVHDLLFVAILSLGVAVHTQLVKGQPRPGCPTRCGNVIIEYPFGISEGCYYPGDRDAFELTCKDEKLRFFAGHEVISIFHSGQLRIMFPVAYSCYDVNGNFEGNSLPILATRRFTLSSNNSYIGVGCSTYALLRHHGKQRNYTFGCISLCDVVPPDGECSGEGCCQMPVPRKALEFKLYPRSIDNQTSVHSFNPCAFAFLVENGKFNFSASKDLKDLRNVKEFPVLLDWSIGEQTCDQVGKKELVRWDQHMY</sequence>
<keyword evidence="9" id="KW-1185">Reference proteome</keyword>
<dbReference type="GO" id="GO:0016020">
    <property type="term" value="C:membrane"/>
    <property type="evidence" value="ECO:0007669"/>
    <property type="project" value="UniProtKB-SubCell"/>
</dbReference>
<evidence type="ECO:0000256" key="5">
    <source>
        <dbReference type="ARBA" id="ARBA00023136"/>
    </source>
</evidence>
<evidence type="ECO:0000256" key="2">
    <source>
        <dbReference type="ARBA" id="ARBA00022692"/>
    </source>
</evidence>
<evidence type="ECO:0000256" key="3">
    <source>
        <dbReference type="ARBA" id="ARBA00022729"/>
    </source>
</evidence>
<proteinExistence type="predicted"/>
<comment type="subcellular location">
    <subcellularLocation>
        <location evidence="1">Membrane</location>
        <topology evidence="1">Single-pass membrane protein</topology>
    </subcellularLocation>
</comment>
<organism evidence="8 9">
    <name type="scientific">Arabis nemorensis</name>
    <dbReference type="NCBI Taxonomy" id="586526"/>
    <lineage>
        <taxon>Eukaryota</taxon>
        <taxon>Viridiplantae</taxon>
        <taxon>Streptophyta</taxon>
        <taxon>Embryophyta</taxon>
        <taxon>Tracheophyta</taxon>
        <taxon>Spermatophyta</taxon>
        <taxon>Magnoliopsida</taxon>
        <taxon>eudicotyledons</taxon>
        <taxon>Gunneridae</taxon>
        <taxon>Pentapetalae</taxon>
        <taxon>rosids</taxon>
        <taxon>malvids</taxon>
        <taxon>Brassicales</taxon>
        <taxon>Brassicaceae</taxon>
        <taxon>Arabideae</taxon>
        <taxon>Arabis</taxon>
    </lineage>
</organism>
<protein>
    <recommendedName>
        <fullName evidence="7">Wall-associated receptor kinase galacturonan-binding domain-containing protein</fullName>
    </recommendedName>
</protein>
<evidence type="ECO:0000313" key="8">
    <source>
        <dbReference type="EMBL" id="VVA97487.1"/>
    </source>
</evidence>
<keyword evidence="4" id="KW-1133">Transmembrane helix</keyword>
<dbReference type="Pfam" id="PF13947">
    <property type="entry name" value="GUB_WAK_bind"/>
    <property type="match status" value="1"/>
</dbReference>
<dbReference type="GO" id="GO:0030247">
    <property type="term" value="F:polysaccharide binding"/>
    <property type="evidence" value="ECO:0007669"/>
    <property type="project" value="InterPro"/>
</dbReference>
<name>A0A565B7A2_9BRAS</name>
<evidence type="ECO:0000259" key="7">
    <source>
        <dbReference type="Pfam" id="PF13947"/>
    </source>
</evidence>
<dbReference type="InterPro" id="IPR025287">
    <property type="entry name" value="WAK_GUB"/>
</dbReference>
<feature type="domain" description="Wall-associated receptor kinase galacturonan-binding" evidence="7">
    <location>
        <begin position="31"/>
        <end position="80"/>
    </location>
</feature>
<dbReference type="PANTHER" id="PTHR33491">
    <property type="entry name" value="OSJNBA0016N04.9 PROTEIN"/>
    <property type="match status" value="1"/>
</dbReference>
<accession>A0A565B7A2</accession>
<gene>
    <name evidence="8" type="ORF">ANE_LOCUS7932</name>
</gene>
<feature type="chain" id="PRO_5021857056" description="Wall-associated receptor kinase galacturonan-binding domain-containing protein" evidence="6">
    <location>
        <begin position="26"/>
        <end position="253"/>
    </location>
</feature>
<dbReference type="EMBL" id="CABITT030000003">
    <property type="protein sequence ID" value="VVA97487.1"/>
    <property type="molecule type" value="Genomic_DNA"/>
</dbReference>
<keyword evidence="3 6" id="KW-0732">Signal</keyword>